<protein>
    <submittedName>
        <fullName evidence="1">Uncharacterized protein</fullName>
    </submittedName>
</protein>
<gene>
    <name evidence="1" type="ORF">BHM03_00013031</name>
</gene>
<sequence length="129" mass="14108">MLLFPFSVVAIAFIPTSHCFTAFLAVASAITLLLPTAYCRCHLLLPLATSPFLLQRRLSRYLPCSQPQPRWALLTLTPLPPPSPALGHHSIVVANRCLAVIFLTFLPSLPTPSRISAASSFLPSYCHCH</sequence>
<dbReference type="Proteomes" id="UP000290560">
    <property type="component" value="Unassembled WGS sequence"/>
</dbReference>
<organism evidence="1">
    <name type="scientific">Ensete ventricosum</name>
    <name type="common">Abyssinian banana</name>
    <name type="synonym">Musa ensete</name>
    <dbReference type="NCBI Taxonomy" id="4639"/>
    <lineage>
        <taxon>Eukaryota</taxon>
        <taxon>Viridiplantae</taxon>
        <taxon>Streptophyta</taxon>
        <taxon>Embryophyta</taxon>
        <taxon>Tracheophyta</taxon>
        <taxon>Spermatophyta</taxon>
        <taxon>Magnoliopsida</taxon>
        <taxon>Liliopsida</taxon>
        <taxon>Zingiberales</taxon>
        <taxon>Musaceae</taxon>
        <taxon>Ensete</taxon>
    </lineage>
</organism>
<evidence type="ECO:0000313" key="1">
    <source>
        <dbReference type="EMBL" id="RZR72373.1"/>
    </source>
</evidence>
<accession>A0A445MDS4</accession>
<dbReference type="AlphaFoldDB" id="A0A445MDS4"/>
<proteinExistence type="predicted"/>
<name>A0A445MDS4_ENSVE</name>
<dbReference type="EMBL" id="KV875674">
    <property type="protein sequence ID" value="RZR72373.1"/>
    <property type="molecule type" value="Genomic_DNA"/>
</dbReference>
<reference evidence="1" key="1">
    <citation type="journal article" date="2018" name="Data Brief">
        <title>Genome sequence data from 17 accessions of Ensete ventricosum, a staple food crop for millions in Ethiopia.</title>
        <authorList>
            <person name="Yemataw Z."/>
            <person name="Muzemil S."/>
            <person name="Ambachew D."/>
            <person name="Tripathi L."/>
            <person name="Tesfaye K."/>
            <person name="Chala A."/>
            <person name="Farbos A."/>
            <person name="O'Neill P."/>
            <person name="Moore K."/>
            <person name="Grant M."/>
            <person name="Studholme D.J."/>
        </authorList>
    </citation>
    <scope>NUCLEOTIDE SEQUENCE [LARGE SCALE GENOMIC DNA]</scope>
    <source>
        <tissue evidence="1">Leaf</tissue>
    </source>
</reference>